<sequence>MGSTLPPEGVIITLGEVPGLGSRKVRALLNTFPDVTGWRDLLERDLTRVEGISGTLIERLRAADPDTGLQILEKLPRLNTRYVHYWHEDYPVQLKALYDAPAGLYVRGAGSLEGDFLAVVGTRQPTTYGRDQT</sequence>
<feature type="domain" description="Helix-hairpin-helix DNA-binding motif class 1" evidence="2">
    <location>
        <begin position="12"/>
        <end position="31"/>
    </location>
</feature>
<reference evidence="3" key="1">
    <citation type="journal article" date="2014" name="Front. Microbiol.">
        <title>High frequency of phylogenetically diverse reductive dehalogenase-homologous genes in deep subseafloor sedimentary metagenomes.</title>
        <authorList>
            <person name="Kawai M."/>
            <person name="Futagami T."/>
            <person name="Toyoda A."/>
            <person name="Takaki Y."/>
            <person name="Nishi S."/>
            <person name="Hori S."/>
            <person name="Arai W."/>
            <person name="Tsubouchi T."/>
            <person name="Morono Y."/>
            <person name="Uchiyama I."/>
            <person name="Ito T."/>
            <person name="Fujiyama A."/>
            <person name="Inagaki F."/>
            <person name="Takami H."/>
        </authorList>
    </citation>
    <scope>NUCLEOTIDE SEQUENCE</scope>
    <source>
        <strain evidence="3">Expedition CK06-06</strain>
    </source>
</reference>
<dbReference type="GO" id="GO:0009294">
    <property type="term" value="P:DNA-mediated transformation"/>
    <property type="evidence" value="ECO:0007669"/>
    <property type="project" value="InterPro"/>
</dbReference>
<organism evidence="3">
    <name type="scientific">marine sediment metagenome</name>
    <dbReference type="NCBI Taxonomy" id="412755"/>
    <lineage>
        <taxon>unclassified sequences</taxon>
        <taxon>metagenomes</taxon>
        <taxon>ecological metagenomes</taxon>
    </lineage>
</organism>
<dbReference type="InterPro" id="IPR003488">
    <property type="entry name" value="DprA"/>
</dbReference>
<dbReference type="Pfam" id="PF02481">
    <property type="entry name" value="DNA_processg_A"/>
    <property type="match status" value="1"/>
</dbReference>
<dbReference type="GO" id="GO:0003677">
    <property type="term" value="F:DNA binding"/>
    <property type="evidence" value="ECO:0007669"/>
    <property type="project" value="InterPro"/>
</dbReference>
<dbReference type="SMART" id="SM00278">
    <property type="entry name" value="HhH1"/>
    <property type="match status" value="2"/>
</dbReference>
<dbReference type="GO" id="GO:0006281">
    <property type="term" value="P:DNA repair"/>
    <property type="evidence" value="ECO:0007669"/>
    <property type="project" value="InterPro"/>
</dbReference>
<feature type="non-terminal residue" evidence="3">
    <location>
        <position position="133"/>
    </location>
</feature>
<dbReference type="SUPFAM" id="SSF47781">
    <property type="entry name" value="RuvA domain 2-like"/>
    <property type="match status" value="1"/>
</dbReference>
<feature type="domain" description="Helix-hairpin-helix DNA-binding motif class 1" evidence="2">
    <location>
        <begin position="44"/>
        <end position="63"/>
    </location>
</feature>
<protein>
    <recommendedName>
        <fullName evidence="2">Helix-hairpin-helix DNA-binding motif class 1 domain-containing protein</fullName>
    </recommendedName>
</protein>
<dbReference type="InterPro" id="IPR003583">
    <property type="entry name" value="Hlx-hairpin-Hlx_DNA-bd_motif"/>
</dbReference>
<evidence type="ECO:0000313" key="3">
    <source>
        <dbReference type="EMBL" id="GAH82833.1"/>
    </source>
</evidence>
<proteinExistence type="inferred from homology"/>
<comment type="caution">
    <text evidence="3">The sequence shown here is derived from an EMBL/GenBank/DDBJ whole genome shotgun (WGS) entry which is preliminary data.</text>
</comment>
<dbReference type="EMBL" id="BARU01039595">
    <property type="protein sequence ID" value="GAH82833.1"/>
    <property type="molecule type" value="Genomic_DNA"/>
</dbReference>
<comment type="similarity">
    <text evidence="1">Belongs to the DprA/Smf family.</text>
</comment>
<dbReference type="InterPro" id="IPR057666">
    <property type="entry name" value="DrpA_SLOG"/>
</dbReference>
<gene>
    <name evidence="3" type="ORF">S03H2_61346</name>
</gene>
<accession>X1KL81</accession>
<name>X1KL81_9ZZZZ</name>
<evidence type="ECO:0000259" key="2">
    <source>
        <dbReference type="SMART" id="SM00278"/>
    </source>
</evidence>
<evidence type="ECO:0000256" key="1">
    <source>
        <dbReference type="ARBA" id="ARBA00006525"/>
    </source>
</evidence>
<dbReference type="AlphaFoldDB" id="X1KL81"/>
<dbReference type="PANTHER" id="PTHR43022:SF1">
    <property type="entry name" value="PROTEIN SMF"/>
    <property type="match status" value="1"/>
</dbReference>
<dbReference type="Gene3D" id="3.40.50.450">
    <property type="match status" value="1"/>
</dbReference>
<dbReference type="PANTHER" id="PTHR43022">
    <property type="entry name" value="PROTEIN SMF"/>
    <property type="match status" value="1"/>
</dbReference>
<dbReference type="InterPro" id="IPR010994">
    <property type="entry name" value="RuvA_2-like"/>
</dbReference>